<feature type="transmembrane region" description="Helical" evidence="6">
    <location>
        <begin position="41"/>
        <end position="62"/>
    </location>
</feature>
<evidence type="ECO:0000313" key="8">
    <source>
        <dbReference type="EMBL" id="STX52257.1"/>
    </source>
</evidence>
<dbReference type="SUPFAM" id="SSF103481">
    <property type="entry name" value="Multidrug resistance efflux transporter EmrE"/>
    <property type="match status" value="2"/>
</dbReference>
<feature type="transmembrane region" description="Helical" evidence="6">
    <location>
        <begin position="74"/>
        <end position="95"/>
    </location>
</feature>
<dbReference type="Pfam" id="PF00892">
    <property type="entry name" value="EamA"/>
    <property type="match status" value="2"/>
</dbReference>
<organism evidence="8 9">
    <name type="scientific">Legionella busanensis</name>
    <dbReference type="NCBI Taxonomy" id="190655"/>
    <lineage>
        <taxon>Bacteria</taxon>
        <taxon>Pseudomonadati</taxon>
        <taxon>Pseudomonadota</taxon>
        <taxon>Gammaproteobacteria</taxon>
        <taxon>Legionellales</taxon>
        <taxon>Legionellaceae</taxon>
        <taxon>Legionella</taxon>
    </lineage>
</organism>
<feature type="transmembrane region" description="Helical" evidence="6">
    <location>
        <begin position="185"/>
        <end position="204"/>
    </location>
</feature>
<feature type="transmembrane region" description="Helical" evidence="6">
    <location>
        <begin position="157"/>
        <end position="178"/>
    </location>
</feature>
<dbReference type="Proteomes" id="UP000254794">
    <property type="component" value="Unassembled WGS sequence"/>
</dbReference>
<keyword evidence="5 6" id="KW-0472">Membrane</keyword>
<keyword evidence="4 6" id="KW-1133">Transmembrane helix</keyword>
<dbReference type="InterPro" id="IPR050638">
    <property type="entry name" value="AA-Vitamin_Transporters"/>
</dbReference>
<evidence type="ECO:0000313" key="9">
    <source>
        <dbReference type="Proteomes" id="UP000254794"/>
    </source>
</evidence>
<feature type="domain" description="EamA" evidence="7">
    <location>
        <begin position="12"/>
        <end position="146"/>
    </location>
</feature>
<reference evidence="8 9" key="1">
    <citation type="submission" date="2018-06" db="EMBL/GenBank/DDBJ databases">
        <authorList>
            <consortium name="Pathogen Informatics"/>
            <person name="Doyle S."/>
        </authorList>
    </citation>
    <scope>NUCLEOTIDE SEQUENCE [LARGE SCALE GENOMIC DNA]</scope>
    <source>
        <strain evidence="8 9">NCTC13316</strain>
    </source>
</reference>
<evidence type="ECO:0000256" key="5">
    <source>
        <dbReference type="ARBA" id="ARBA00023136"/>
    </source>
</evidence>
<evidence type="ECO:0000256" key="2">
    <source>
        <dbReference type="ARBA" id="ARBA00007362"/>
    </source>
</evidence>
<keyword evidence="9" id="KW-1185">Reference proteome</keyword>
<dbReference type="GO" id="GO:0016020">
    <property type="term" value="C:membrane"/>
    <property type="evidence" value="ECO:0007669"/>
    <property type="project" value="UniProtKB-SubCell"/>
</dbReference>
<name>A0A378JMF3_9GAMM</name>
<dbReference type="OrthoDB" id="9810556at2"/>
<feature type="transmembrane region" description="Helical" evidence="6">
    <location>
        <begin position="134"/>
        <end position="151"/>
    </location>
</feature>
<evidence type="ECO:0000256" key="6">
    <source>
        <dbReference type="SAM" id="Phobius"/>
    </source>
</evidence>
<dbReference type="InterPro" id="IPR000620">
    <property type="entry name" value="EamA_dom"/>
</dbReference>
<comment type="similarity">
    <text evidence="2">Belongs to the EamA transporter family.</text>
</comment>
<feature type="transmembrane region" description="Helical" evidence="6">
    <location>
        <begin position="249"/>
        <end position="269"/>
    </location>
</feature>
<feature type="transmembrane region" description="Helical" evidence="6">
    <location>
        <begin position="224"/>
        <end position="242"/>
    </location>
</feature>
<dbReference type="PANTHER" id="PTHR32322:SF2">
    <property type="entry name" value="EAMA DOMAIN-CONTAINING PROTEIN"/>
    <property type="match status" value="1"/>
</dbReference>
<feature type="transmembrane region" description="Helical" evidence="6">
    <location>
        <begin position="101"/>
        <end position="122"/>
    </location>
</feature>
<protein>
    <submittedName>
        <fullName evidence="8">ABC transporter, transmembrane permease,permeases of drug/metabolite transporter type</fullName>
    </submittedName>
</protein>
<feature type="transmembrane region" description="Helical" evidence="6">
    <location>
        <begin position="275"/>
        <end position="293"/>
    </location>
</feature>
<sequence length="310" mass="34262">MRKQLNVLQAGKALLLLLLLGFIWGSGYSLARYAMLNQVSPLGYAFWQSAGPAFLLTLLCLFKKRKALFQFSYWPYYYACGLLGIAVPNTNMYFIAPHIPAGLLAVLVNIVPLLVYPLALIFRQERFDLGRITAVFLGVFGILLILSPANAGLTTHWAVIALISPLAFAICSIFISIYQPKSVDALSAACGMLITATFMLIPVICKQHAFYSLMPPMTLPKQAILLEIILSTLGYILFFKLINFAGPVFYSLTGGAVALTGLFWGFIIFHEIPTQSQMIAIACIIIAIVLLSWRQSQQTNYLIKEACYPS</sequence>
<proteinExistence type="inferred from homology"/>
<dbReference type="RefSeq" id="WP_115331828.1">
    <property type="nucleotide sequence ID" value="NZ_CAAAHP010000005.1"/>
</dbReference>
<feature type="domain" description="EamA" evidence="7">
    <location>
        <begin position="157"/>
        <end position="292"/>
    </location>
</feature>
<keyword evidence="3 6" id="KW-0812">Transmembrane</keyword>
<dbReference type="EMBL" id="UGOD01000001">
    <property type="protein sequence ID" value="STX52257.1"/>
    <property type="molecule type" value="Genomic_DNA"/>
</dbReference>
<evidence type="ECO:0000256" key="4">
    <source>
        <dbReference type="ARBA" id="ARBA00022989"/>
    </source>
</evidence>
<gene>
    <name evidence="8" type="ORF">NCTC13316_02361</name>
</gene>
<comment type="subcellular location">
    <subcellularLocation>
        <location evidence="1">Membrane</location>
        <topology evidence="1">Multi-pass membrane protein</topology>
    </subcellularLocation>
</comment>
<dbReference type="PANTHER" id="PTHR32322">
    <property type="entry name" value="INNER MEMBRANE TRANSPORTER"/>
    <property type="match status" value="1"/>
</dbReference>
<dbReference type="AlphaFoldDB" id="A0A378JMF3"/>
<evidence type="ECO:0000256" key="1">
    <source>
        <dbReference type="ARBA" id="ARBA00004141"/>
    </source>
</evidence>
<dbReference type="InterPro" id="IPR037185">
    <property type="entry name" value="EmrE-like"/>
</dbReference>
<evidence type="ECO:0000259" key="7">
    <source>
        <dbReference type="Pfam" id="PF00892"/>
    </source>
</evidence>
<evidence type="ECO:0000256" key="3">
    <source>
        <dbReference type="ARBA" id="ARBA00022692"/>
    </source>
</evidence>
<accession>A0A378JMF3</accession>